<dbReference type="GO" id="GO:0004143">
    <property type="term" value="F:ATP-dependent diacylglycerol kinase activity"/>
    <property type="evidence" value="ECO:0007669"/>
    <property type="project" value="UniProtKB-EC"/>
</dbReference>
<feature type="domain" description="Phorbol-ester/DAG-type" evidence="14">
    <location>
        <begin position="392"/>
        <end position="441"/>
    </location>
</feature>
<feature type="domain" description="Phorbol-ester/DAG-type" evidence="14">
    <location>
        <begin position="327"/>
        <end position="377"/>
    </location>
</feature>
<dbReference type="InterPro" id="IPR000756">
    <property type="entry name" value="Diacylglycerol_kin_accessory"/>
</dbReference>
<dbReference type="InterPro" id="IPR038199">
    <property type="entry name" value="DGK_typeI_N_sf"/>
</dbReference>
<keyword evidence="4" id="KW-0479">Metal-binding</keyword>
<feature type="region of interest" description="Disordered" evidence="13">
    <location>
        <begin position="150"/>
        <end position="192"/>
    </location>
</feature>
<dbReference type="InterPro" id="IPR046349">
    <property type="entry name" value="C1-like_sf"/>
</dbReference>
<dbReference type="InterPro" id="IPR029477">
    <property type="entry name" value="DAG_kinase_typeI_N"/>
</dbReference>
<dbReference type="SUPFAM" id="SSF47473">
    <property type="entry name" value="EF-hand"/>
    <property type="match status" value="2"/>
</dbReference>
<dbReference type="InterPro" id="IPR016064">
    <property type="entry name" value="NAD/diacylglycerol_kinase_sf"/>
</dbReference>
<evidence type="ECO:0000256" key="4">
    <source>
        <dbReference type="ARBA" id="ARBA00022723"/>
    </source>
</evidence>
<dbReference type="PROSITE" id="PS00018">
    <property type="entry name" value="EF_HAND_1"/>
    <property type="match status" value="2"/>
</dbReference>
<dbReference type="Pfam" id="PF13499">
    <property type="entry name" value="EF-hand_7"/>
    <property type="match status" value="1"/>
</dbReference>
<keyword evidence="18" id="KW-1185">Reference proteome</keyword>
<dbReference type="SUPFAM" id="SSF57889">
    <property type="entry name" value="Cysteine-rich domain"/>
    <property type="match status" value="2"/>
</dbReference>
<evidence type="ECO:0000256" key="9">
    <source>
        <dbReference type="ARBA" id="ARBA00022833"/>
    </source>
</evidence>
<dbReference type="CDD" id="cd20851">
    <property type="entry name" value="C1_DGK_typeI_like_rpt2"/>
    <property type="match status" value="1"/>
</dbReference>
<evidence type="ECO:0000313" key="18">
    <source>
        <dbReference type="Proteomes" id="UP000318571"/>
    </source>
</evidence>
<dbReference type="Pfam" id="PF00130">
    <property type="entry name" value="C1_1"/>
    <property type="match status" value="2"/>
</dbReference>
<evidence type="ECO:0000256" key="6">
    <source>
        <dbReference type="ARBA" id="ARBA00022741"/>
    </source>
</evidence>
<dbReference type="PROSITE" id="PS50146">
    <property type="entry name" value="DAGK"/>
    <property type="match status" value="1"/>
</dbReference>
<dbReference type="SMART" id="SM00109">
    <property type="entry name" value="C1"/>
    <property type="match status" value="2"/>
</dbReference>
<feature type="compositionally biased region" description="Polar residues" evidence="13">
    <location>
        <begin position="474"/>
        <end position="486"/>
    </location>
</feature>
<accession>A0A553NSH8</accession>
<dbReference type="PANTHER" id="PTHR11255">
    <property type="entry name" value="DIACYLGLYCEROL KINASE"/>
    <property type="match status" value="1"/>
</dbReference>
<evidence type="ECO:0000256" key="10">
    <source>
        <dbReference type="ARBA" id="ARBA00022837"/>
    </source>
</evidence>
<dbReference type="CDD" id="cd00051">
    <property type="entry name" value="EFh"/>
    <property type="match status" value="1"/>
</dbReference>
<dbReference type="STRING" id="6832.A0A553NSH8"/>
<feature type="domain" description="EF-hand" evidence="16">
    <location>
        <begin position="232"/>
        <end position="267"/>
    </location>
</feature>
<evidence type="ECO:0000259" key="14">
    <source>
        <dbReference type="PROSITE" id="PS50081"/>
    </source>
</evidence>
<dbReference type="PROSITE" id="PS00479">
    <property type="entry name" value="ZF_DAG_PE_1"/>
    <property type="match status" value="2"/>
</dbReference>
<keyword evidence="7" id="KW-0863">Zinc-finger</keyword>
<dbReference type="InterPro" id="IPR001206">
    <property type="entry name" value="Diacylglycerol_kinase_cat_dom"/>
</dbReference>
<sequence length="897" mass="99735">MADVLMEFEDNRRLSSYNKDEDIDFSGFKTLLDIFLEVETPEELSRHLFLSFVRIPSSKNGGTILKDPIVDNSSKNNAVPINSKGGAAQMSERNGGGSGGGIDGSTQTSGGGMSGFNSLPSSIHHGLSERLHGLTERLHSLGTRSSLGAKEHHGIFGSSSDHPANNKSAHNSPTKTCSRASSKKSNHSQLIANGKLDESAKSMLLAKMTDINNLKIALKDVICYLSLLEAGRPEDKLEFMFRLYDTDGNGFLDNFEMDSIVDQMMTVAEYIGWETKELRPILQEMMIEIDYDSDGTVSLDEWKRGGMTTIPLLVLLGLDTNIREDGNHLWRLKHFNKAAYCNLCLTMLAGMGRKGLSCTLCKYTVHERCVQRAPASCISTYVKSTRTAQRMLHHWVEGNPPGKCSKCKKQIKSYNGIAGLHCRWCHLTLHNRCASHVNPECKLGVNRVHILPPISICPTVLDRQRSMSREKQSNKSGSQSKLSRSESTAEALTGAGSFQITPLDGTKPLLVFVNPKSGGRQGAKILRKCQYLLNPRQVYNLSKGGPNSGLQMFREVPNVRIIVCGGDGTVGWVLDALDRCSFEHEPSVGVIPLGTGNDLARCLRWGGGYEGESMWKLLNKIERSETTLLDRWSIRVIEEENGNIEDESSTEDHGKMPFNIINNYFSIGVDAAICCKFHLEREKNPQKFNNRMKNKLWYFEYATSEQFSSSCKNLHENIELICDGISLNLADGPTLQGIAILNIPSTHGGTNMWGDSKARRLKCKKKKRPSSVTRGDKEPSLSSFTDMDLSSAVQDIGDKLIEVVGLENCLHMGQVRTGLRSSGKRLAQCSHIIIKTKKHFPMQIDGEPWEQPPCTLEISHHNQVTSLLGPPPKSRSFFSFLTRDLRRQDLTFEEYLE</sequence>
<keyword evidence="5" id="KW-0677">Repeat</keyword>
<feature type="region of interest" description="Disordered" evidence="13">
    <location>
        <begin position="81"/>
        <end position="122"/>
    </location>
</feature>
<proteinExistence type="inferred from homology"/>
<evidence type="ECO:0000256" key="13">
    <source>
        <dbReference type="SAM" id="MobiDB-lite"/>
    </source>
</evidence>
<dbReference type="Gene3D" id="3.40.50.10330">
    <property type="entry name" value="Probable inorganic polyphosphate/atp-NAD kinase, domain 1"/>
    <property type="match status" value="1"/>
</dbReference>
<evidence type="ECO:0000259" key="16">
    <source>
        <dbReference type="PROSITE" id="PS50222"/>
    </source>
</evidence>
<keyword evidence="9" id="KW-0862">Zinc</keyword>
<comment type="caution">
    <text evidence="17">The sequence shown here is derived from an EMBL/GenBank/DDBJ whole genome shotgun (WGS) entry which is preliminary data.</text>
</comment>
<dbReference type="InterPro" id="IPR002048">
    <property type="entry name" value="EF_hand_dom"/>
</dbReference>
<dbReference type="GO" id="GO:0005524">
    <property type="term" value="F:ATP binding"/>
    <property type="evidence" value="ECO:0007669"/>
    <property type="project" value="UniProtKB-KW"/>
</dbReference>
<feature type="compositionally biased region" description="Gly residues" evidence="13">
    <location>
        <begin position="94"/>
        <end position="114"/>
    </location>
</feature>
<evidence type="ECO:0000256" key="7">
    <source>
        <dbReference type="ARBA" id="ARBA00022771"/>
    </source>
</evidence>
<dbReference type="Gene3D" id="1.10.238.10">
    <property type="entry name" value="EF-hand"/>
    <property type="match status" value="1"/>
</dbReference>
<dbReference type="SUPFAM" id="SSF111331">
    <property type="entry name" value="NAD kinase/diacylglycerol kinase-like"/>
    <property type="match status" value="1"/>
</dbReference>
<dbReference type="Gene3D" id="2.60.200.40">
    <property type="match status" value="1"/>
</dbReference>
<evidence type="ECO:0000256" key="8">
    <source>
        <dbReference type="ARBA" id="ARBA00022777"/>
    </source>
</evidence>
<dbReference type="InterPro" id="IPR002219">
    <property type="entry name" value="PKC_DAG/PE"/>
</dbReference>
<dbReference type="AlphaFoldDB" id="A0A553NSH8"/>
<dbReference type="EC" id="2.7.1.107" evidence="12"/>
<evidence type="ECO:0000256" key="5">
    <source>
        <dbReference type="ARBA" id="ARBA00022737"/>
    </source>
</evidence>
<dbReference type="EMBL" id="VCGU01000010">
    <property type="protein sequence ID" value="TRY68393.1"/>
    <property type="molecule type" value="Genomic_DNA"/>
</dbReference>
<dbReference type="PROSITE" id="PS50081">
    <property type="entry name" value="ZF_DAG_PE_2"/>
    <property type="match status" value="2"/>
</dbReference>
<dbReference type="FunFam" id="1.10.238.10:FF:000017">
    <property type="entry name" value="Diacylglycerol kinase"/>
    <property type="match status" value="1"/>
</dbReference>
<evidence type="ECO:0000256" key="2">
    <source>
        <dbReference type="ARBA" id="ARBA00009280"/>
    </source>
</evidence>
<comment type="catalytic activity">
    <reaction evidence="1 12">
        <text>a 1,2-diacyl-sn-glycerol + ATP = a 1,2-diacyl-sn-glycero-3-phosphate + ADP + H(+)</text>
        <dbReference type="Rhea" id="RHEA:10272"/>
        <dbReference type="ChEBI" id="CHEBI:15378"/>
        <dbReference type="ChEBI" id="CHEBI:17815"/>
        <dbReference type="ChEBI" id="CHEBI:30616"/>
        <dbReference type="ChEBI" id="CHEBI:58608"/>
        <dbReference type="ChEBI" id="CHEBI:456216"/>
        <dbReference type="EC" id="2.7.1.107"/>
    </reaction>
</comment>
<dbReference type="Gene3D" id="3.30.60.20">
    <property type="match status" value="2"/>
</dbReference>
<organism evidence="17 18">
    <name type="scientific">Tigriopus californicus</name>
    <name type="common">Marine copepod</name>
    <dbReference type="NCBI Taxonomy" id="6832"/>
    <lineage>
        <taxon>Eukaryota</taxon>
        <taxon>Metazoa</taxon>
        <taxon>Ecdysozoa</taxon>
        <taxon>Arthropoda</taxon>
        <taxon>Crustacea</taxon>
        <taxon>Multicrustacea</taxon>
        <taxon>Hexanauplia</taxon>
        <taxon>Copepoda</taxon>
        <taxon>Harpacticoida</taxon>
        <taxon>Harpacticidae</taxon>
        <taxon>Tigriopus</taxon>
    </lineage>
</organism>
<keyword evidence="8 12" id="KW-0418">Kinase</keyword>
<dbReference type="SMART" id="SM00046">
    <property type="entry name" value="DAGKc"/>
    <property type="match status" value="1"/>
</dbReference>
<dbReference type="FunFam" id="3.40.50.10330:FF:000003">
    <property type="entry name" value="Diacylglycerol kinase"/>
    <property type="match status" value="1"/>
</dbReference>
<dbReference type="SMART" id="SM00054">
    <property type="entry name" value="EFh"/>
    <property type="match status" value="2"/>
</dbReference>
<dbReference type="Pfam" id="PF14513">
    <property type="entry name" value="DAG_kinase_N"/>
    <property type="match status" value="1"/>
</dbReference>
<evidence type="ECO:0000256" key="11">
    <source>
        <dbReference type="ARBA" id="ARBA00022840"/>
    </source>
</evidence>
<dbReference type="Pfam" id="PF00609">
    <property type="entry name" value="DAGK_acc"/>
    <property type="match status" value="1"/>
</dbReference>
<dbReference type="InterPro" id="IPR011992">
    <property type="entry name" value="EF-hand-dom_pair"/>
</dbReference>
<dbReference type="PROSITE" id="PS50222">
    <property type="entry name" value="EF_HAND_2"/>
    <property type="match status" value="2"/>
</dbReference>
<feature type="region of interest" description="Disordered" evidence="13">
    <location>
        <begin position="765"/>
        <end position="784"/>
    </location>
</feature>
<evidence type="ECO:0000256" key="3">
    <source>
        <dbReference type="ARBA" id="ARBA00022679"/>
    </source>
</evidence>
<feature type="domain" description="DAGKc" evidence="15">
    <location>
        <begin position="504"/>
        <end position="638"/>
    </location>
</feature>
<dbReference type="InterPro" id="IPR017438">
    <property type="entry name" value="ATP-NAD_kinase_N"/>
</dbReference>
<dbReference type="Gene3D" id="1.10.238.110">
    <property type="entry name" value="Diacylglycerol kinase alpha"/>
    <property type="match status" value="2"/>
</dbReference>
<dbReference type="FunFam" id="3.30.60.20:FF:000013">
    <property type="entry name" value="Diacylglycerol kinase"/>
    <property type="match status" value="1"/>
</dbReference>
<protein>
    <recommendedName>
        <fullName evidence="12">Diacylglycerol kinase</fullName>
        <shortName evidence="12">DAG kinase</shortName>
        <ecNumber evidence="12">2.7.1.107</ecNumber>
    </recommendedName>
</protein>
<evidence type="ECO:0000256" key="12">
    <source>
        <dbReference type="RuleBase" id="RU361128"/>
    </source>
</evidence>
<feature type="compositionally biased region" description="Polar residues" evidence="13">
    <location>
        <begin position="157"/>
        <end position="180"/>
    </location>
</feature>
<comment type="similarity">
    <text evidence="2 12">Belongs to the eukaryotic diacylglycerol kinase family.</text>
</comment>
<keyword evidence="3 12" id="KW-0808">Transferase</keyword>
<dbReference type="InterPro" id="IPR018247">
    <property type="entry name" value="EF_Hand_1_Ca_BS"/>
</dbReference>
<dbReference type="InterPro" id="IPR037607">
    <property type="entry name" value="DGK"/>
</dbReference>
<evidence type="ECO:0000259" key="15">
    <source>
        <dbReference type="PROSITE" id="PS50146"/>
    </source>
</evidence>
<dbReference type="OMA" id="MSTFETR"/>
<gene>
    <name evidence="17" type="ORF">TCAL_06209</name>
</gene>
<keyword evidence="11 12" id="KW-0067">ATP-binding</keyword>
<dbReference type="GO" id="GO:0008270">
    <property type="term" value="F:zinc ion binding"/>
    <property type="evidence" value="ECO:0007669"/>
    <property type="project" value="UniProtKB-KW"/>
</dbReference>
<feature type="domain" description="EF-hand" evidence="16">
    <location>
        <begin position="277"/>
        <end position="312"/>
    </location>
</feature>
<dbReference type="GO" id="GO:0005886">
    <property type="term" value="C:plasma membrane"/>
    <property type="evidence" value="ECO:0007669"/>
    <property type="project" value="TreeGrafter"/>
</dbReference>
<feature type="region of interest" description="Disordered" evidence="13">
    <location>
        <begin position="465"/>
        <end position="486"/>
    </location>
</feature>
<dbReference type="SMART" id="SM00045">
    <property type="entry name" value="DAGKa"/>
    <property type="match status" value="1"/>
</dbReference>
<evidence type="ECO:0000313" key="17">
    <source>
        <dbReference type="EMBL" id="TRY68393.1"/>
    </source>
</evidence>
<evidence type="ECO:0000256" key="1">
    <source>
        <dbReference type="ARBA" id="ARBA00001383"/>
    </source>
</evidence>
<dbReference type="Pfam" id="PF00781">
    <property type="entry name" value="DAGK_cat"/>
    <property type="match status" value="1"/>
</dbReference>
<dbReference type="Proteomes" id="UP000318571">
    <property type="component" value="Chromosome 1"/>
</dbReference>
<dbReference type="GO" id="GO:0007200">
    <property type="term" value="P:phospholipase C-activating G protein-coupled receptor signaling pathway"/>
    <property type="evidence" value="ECO:0007669"/>
    <property type="project" value="InterPro"/>
</dbReference>
<reference evidence="17 18" key="1">
    <citation type="journal article" date="2018" name="Nat. Ecol. Evol.">
        <title>Genomic signatures of mitonuclear coevolution across populations of Tigriopus californicus.</title>
        <authorList>
            <person name="Barreto F.S."/>
            <person name="Watson E.T."/>
            <person name="Lima T.G."/>
            <person name="Willett C.S."/>
            <person name="Edmands S."/>
            <person name="Li W."/>
            <person name="Burton R.S."/>
        </authorList>
    </citation>
    <scope>NUCLEOTIDE SEQUENCE [LARGE SCALE GENOMIC DNA]</scope>
    <source>
        <strain evidence="17 18">San Diego</strain>
    </source>
</reference>
<name>A0A553NSH8_TIGCA</name>
<keyword evidence="6 12" id="KW-0547">Nucleotide-binding</keyword>
<dbReference type="PANTHER" id="PTHR11255:SF48">
    <property type="entry name" value="DIACYLGLYCEROL KINASE 1"/>
    <property type="match status" value="1"/>
</dbReference>
<dbReference type="GO" id="GO:0005509">
    <property type="term" value="F:calcium ion binding"/>
    <property type="evidence" value="ECO:0007669"/>
    <property type="project" value="InterPro"/>
</dbReference>
<keyword evidence="10" id="KW-0106">Calcium</keyword>